<evidence type="ECO:0000313" key="3">
    <source>
        <dbReference type="Proteomes" id="UP000515135"/>
    </source>
</evidence>
<feature type="domain" description="VWFA" evidence="2">
    <location>
        <begin position="44"/>
        <end position="218"/>
    </location>
</feature>
<dbReference type="RefSeq" id="XP_019628229.1">
    <property type="nucleotide sequence ID" value="XM_019772670.1"/>
</dbReference>
<dbReference type="SUPFAM" id="SSF53300">
    <property type="entry name" value="vWA-like"/>
    <property type="match status" value="1"/>
</dbReference>
<dbReference type="PANTHER" id="PTHR24020:SF20">
    <property type="entry name" value="PH DOMAIN-CONTAINING PROTEIN"/>
    <property type="match status" value="1"/>
</dbReference>
<gene>
    <name evidence="4" type="primary">LOC109472805</name>
</gene>
<sequence>MEITSRSFVLVVVFLLCIETSYCRYYTREVKKSLQNPLRYGETDIVFVLDTSGRVGGYNFGREVTFVRNLLNKINVYMDGAQVSLIRYGNDVDVLIHQIGCWPGSSKCELLPALSRVSYTGGSSNMGAALQKARELFESSRPGAKKVLVLLTDGHSDGNENPDHQATLLKATGVEIFTIGIGSYDYSELQSIASPPYAGVHVYPYNNFNDFNGLVLQIRGGEMFINCKDA</sequence>
<dbReference type="InterPro" id="IPR036465">
    <property type="entry name" value="vWFA_dom_sf"/>
</dbReference>
<dbReference type="SMART" id="SM00327">
    <property type="entry name" value="VWA"/>
    <property type="match status" value="1"/>
</dbReference>
<keyword evidence="3" id="KW-1185">Reference proteome</keyword>
<organism evidence="3 4">
    <name type="scientific">Branchiostoma belcheri</name>
    <name type="common">Amphioxus</name>
    <dbReference type="NCBI Taxonomy" id="7741"/>
    <lineage>
        <taxon>Eukaryota</taxon>
        <taxon>Metazoa</taxon>
        <taxon>Chordata</taxon>
        <taxon>Cephalochordata</taxon>
        <taxon>Leptocardii</taxon>
        <taxon>Amphioxiformes</taxon>
        <taxon>Branchiostomatidae</taxon>
        <taxon>Branchiostoma</taxon>
    </lineage>
</organism>
<feature type="signal peptide" evidence="1">
    <location>
        <begin position="1"/>
        <end position="23"/>
    </location>
</feature>
<dbReference type="Pfam" id="PF00092">
    <property type="entry name" value="VWA"/>
    <property type="match status" value="1"/>
</dbReference>
<dbReference type="PANTHER" id="PTHR24020">
    <property type="entry name" value="COLLAGEN ALPHA"/>
    <property type="match status" value="1"/>
</dbReference>
<dbReference type="InterPro" id="IPR002035">
    <property type="entry name" value="VWF_A"/>
</dbReference>
<dbReference type="PROSITE" id="PS50234">
    <property type="entry name" value="VWFA"/>
    <property type="match status" value="1"/>
</dbReference>
<protein>
    <submittedName>
        <fullName evidence="4">Collagen alpha-1(XII) chain-like</fullName>
    </submittedName>
</protein>
<evidence type="ECO:0000256" key="1">
    <source>
        <dbReference type="SAM" id="SignalP"/>
    </source>
</evidence>
<dbReference type="GeneID" id="109472805"/>
<dbReference type="InterPro" id="IPR050525">
    <property type="entry name" value="ECM_Assembly_Org"/>
</dbReference>
<dbReference type="KEGG" id="bbel:109472805"/>
<dbReference type="Gene3D" id="3.40.50.410">
    <property type="entry name" value="von Willebrand factor, type A domain"/>
    <property type="match status" value="1"/>
</dbReference>
<dbReference type="OrthoDB" id="6425332at2759"/>
<proteinExistence type="predicted"/>
<keyword evidence="1" id="KW-0732">Signal</keyword>
<dbReference type="Proteomes" id="UP000515135">
    <property type="component" value="Unplaced"/>
</dbReference>
<dbReference type="CDD" id="cd01450">
    <property type="entry name" value="vWFA_subfamily_ECM"/>
    <property type="match status" value="1"/>
</dbReference>
<feature type="chain" id="PRO_5027774936" evidence="1">
    <location>
        <begin position="24"/>
        <end position="230"/>
    </location>
</feature>
<reference evidence="4" key="1">
    <citation type="submission" date="2025-08" db="UniProtKB">
        <authorList>
            <consortium name="RefSeq"/>
        </authorList>
    </citation>
    <scope>IDENTIFICATION</scope>
    <source>
        <tissue evidence="4">Gonad</tissue>
    </source>
</reference>
<evidence type="ECO:0000313" key="4">
    <source>
        <dbReference type="RefSeq" id="XP_019628229.1"/>
    </source>
</evidence>
<dbReference type="AlphaFoldDB" id="A0A6P4Z2S5"/>
<name>A0A6P4Z2S5_BRABE</name>
<evidence type="ECO:0000259" key="2">
    <source>
        <dbReference type="PROSITE" id="PS50234"/>
    </source>
</evidence>
<dbReference type="PRINTS" id="PR00453">
    <property type="entry name" value="VWFADOMAIN"/>
</dbReference>
<accession>A0A6P4Z2S5</accession>